<dbReference type="Proteomes" id="UP000253720">
    <property type="component" value="Chromosome"/>
</dbReference>
<organism evidence="1 2">
    <name type="scientific">Pseudomonas kribbensis</name>
    <dbReference type="NCBI Taxonomy" id="1628086"/>
    <lineage>
        <taxon>Bacteria</taxon>
        <taxon>Pseudomonadati</taxon>
        <taxon>Pseudomonadota</taxon>
        <taxon>Gammaproteobacteria</taxon>
        <taxon>Pseudomonadales</taxon>
        <taxon>Pseudomonadaceae</taxon>
        <taxon>Pseudomonas</taxon>
    </lineage>
</organism>
<accession>A0A345RP20</accession>
<name>A0A345RP20_9PSED</name>
<sequence>MSSTALSEQLTAMAFIDKLRHEQKQIQDHLDLPSRRADIAERIRAYYISNAIEFDDKLIEQGVRQFFAHRLTLETPALNGFDAWLVKWLCRRGASPASVKPANRRRWPLMLLILLSSALTLWATHHYKDAGRVDGVVKNAGTLRDRSFQLNEKMQSITKRLAVLRKSNAEHPNANVGRLLQHAQSRVPASAFRTDLGVDIKITKDNLDLMESQVMALNAQQWRFEADSEQIYIDMKYAGAIIWMRQTLRDIRQDPKNVARIEQSSSLKQRLTLLGQQLERINNEKAYGDAFSTFRDIDDELFGLSL</sequence>
<protein>
    <submittedName>
        <fullName evidence="1">Uncharacterized protein</fullName>
    </submittedName>
</protein>
<proteinExistence type="predicted"/>
<dbReference type="InterPro" id="IPR045964">
    <property type="entry name" value="DUF6384"/>
</dbReference>
<evidence type="ECO:0000313" key="2">
    <source>
        <dbReference type="Proteomes" id="UP000253720"/>
    </source>
</evidence>
<dbReference type="EMBL" id="CP029608">
    <property type="protein sequence ID" value="AXI61036.1"/>
    <property type="molecule type" value="Genomic_DNA"/>
</dbReference>
<gene>
    <name evidence="1" type="ORF">DLD99_11315</name>
</gene>
<dbReference type="KEGG" id="pke:DLD99_11315"/>
<evidence type="ECO:0000313" key="1">
    <source>
        <dbReference type="EMBL" id="AXI61036.1"/>
    </source>
</evidence>
<dbReference type="Pfam" id="PF19911">
    <property type="entry name" value="DUF6384"/>
    <property type="match status" value="1"/>
</dbReference>
<dbReference type="AlphaFoldDB" id="A0A345RP20"/>
<dbReference type="RefSeq" id="WP_114882245.1">
    <property type="nucleotide sequence ID" value="NZ_CP029608.1"/>
</dbReference>
<keyword evidence="2" id="KW-1185">Reference proteome</keyword>
<reference evidence="1 2" key="1">
    <citation type="submission" date="2018-05" db="EMBL/GenBank/DDBJ databases">
        <title>Complete genome sequence of Pseudomonas kribbensis 46-2(T).</title>
        <authorList>
            <person name="Jeong H."/>
            <person name="Lee S.-G."/>
            <person name="Rha E."/>
            <person name="Kim H."/>
        </authorList>
    </citation>
    <scope>NUCLEOTIDE SEQUENCE [LARGE SCALE GENOMIC DNA]</scope>
    <source>
        <strain evidence="1 2">46-2</strain>
    </source>
</reference>